<name>A0A1H2XMC3_9FIRM</name>
<feature type="binding site" evidence="9">
    <location>
        <position position="444"/>
    </location>
    <ligand>
        <name>substrate</name>
        <note>ligand shared between dimeric partners</note>
    </ligand>
</feature>
<feature type="binding site" description="in other chain" evidence="9">
    <location>
        <begin position="127"/>
        <end position="129"/>
    </location>
    <ligand>
        <name>substrate</name>
        <note>ligand shared between dimeric partners</note>
    </ligand>
</feature>
<dbReference type="GO" id="GO:0004616">
    <property type="term" value="F:phosphogluconate dehydrogenase (decarboxylating) activity"/>
    <property type="evidence" value="ECO:0007669"/>
    <property type="project" value="UniProtKB-EC"/>
</dbReference>
<dbReference type="GO" id="GO:0006098">
    <property type="term" value="P:pentose-phosphate shunt"/>
    <property type="evidence" value="ECO:0007669"/>
    <property type="project" value="UniProtKB-UniPathway"/>
</dbReference>
<dbReference type="InterPro" id="IPR008927">
    <property type="entry name" value="6-PGluconate_DH-like_C_sf"/>
</dbReference>
<dbReference type="InterPro" id="IPR006113">
    <property type="entry name" value="6PGDH_Gnd/GntZ"/>
</dbReference>
<dbReference type="FunFam" id="3.40.50.720:FF:000007">
    <property type="entry name" value="6-phosphogluconate dehydrogenase, decarboxylating"/>
    <property type="match status" value="1"/>
</dbReference>
<dbReference type="InterPro" id="IPR006115">
    <property type="entry name" value="6PGDH_NADP-bd"/>
</dbReference>
<dbReference type="InterPro" id="IPR006183">
    <property type="entry name" value="Pgluconate_DH"/>
</dbReference>
<evidence type="ECO:0000256" key="1">
    <source>
        <dbReference type="ARBA" id="ARBA00008419"/>
    </source>
</evidence>
<dbReference type="EC" id="1.1.1.44" evidence="7 11"/>
<comment type="function">
    <text evidence="7">Catalyzes the oxidative decarboxylation of 6-phosphogluconate to ribulose 5-phosphate and CO(2), with concomitant reduction of NADP to NADPH.</text>
</comment>
<dbReference type="Pfam" id="PF00393">
    <property type="entry name" value="6PGD"/>
    <property type="match status" value="1"/>
</dbReference>
<reference evidence="13 14" key="1">
    <citation type="submission" date="2016-10" db="EMBL/GenBank/DDBJ databases">
        <authorList>
            <person name="de Groot N.N."/>
        </authorList>
    </citation>
    <scope>NUCLEOTIDE SEQUENCE [LARGE SCALE GENOMIC DNA]</scope>
    <source>
        <strain evidence="13 14">DSM 23310</strain>
    </source>
</reference>
<keyword evidence="4 7" id="KW-0560">Oxidoreductase</keyword>
<evidence type="ECO:0000256" key="4">
    <source>
        <dbReference type="ARBA" id="ARBA00023002"/>
    </source>
</evidence>
<keyword evidence="6 7" id="KW-0570">Pentose shunt</keyword>
<gene>
    <name evidence="13" type="ORF">SAMN05660923_01485</name>
</gene>
<dbReference type="Gene3D" id="3.40.50.720">
    <property type="entry name" value="NAD(P)-binding Rossmann-like Domain"/>
    <property type="match status" value="1"/>
</dbReference>
<evidence type="ECO:0000256" key="3">
    <source>
        <dbReference type="ARBA" id="ARBA00022857"/>
    </source>
</evidence>
<feature type="domain" description="6-phosphogluconate dehydrogenase C-terminal" evidence="12">
    <location>
        <begin position="177"/>
        <end position="466"/>
    </location>
</feature>
<proteinExistence type="inferred from homology"/>
<dbReference type="InterPro" id="IPR013328">
    <property type="entry name" value="6PGD_dom2"/>
</dbReference>
<dbReference type="PROSITE" id="PS00461">
    <property type="entry name" value="6PGD"/>
    <property type="match status" value="1"/>
</dbReference>
<dbReference type="NCBIfam" id="NF006765">
    <property type="entry name" value="PRK09287.1"/>
    <property type="match status" value="1"/>
</dbReference>
<dbReference type="GO" id="GO:0050661">
    <property type="term" value="F:NADP binding"/>
    <property type="evidence" value="ECO:0007669"/>
    <property type="project" value="InterPro"/>
</dbReference>
<feature type="binding site" evidence="10">
    <location>
        <position position="101"/>
    </location>
    <ligand>
        <name>NADP(+)</name>
        <dbReference type="ChEBI" id="CHEBI:58349"/>
    </ligand>
</feature>
<feature type="binding site" description="in other chain" evidence="9">
    <location>
        <begin position="184"/>
        <end position="185"/>
    </location>
    <ligand>
        <name>substrate</name>
        <note>ligand shared between dimeric partners</note>
    </ligand>
</feature>
<dbReference type="FunFam" id="1.10.1040.10:FF:000032">
    <property type="entry name" value="6-phosphogluconate dehydrogenase, decarboxylating"/>
    <property type="match status" value="1"/>
</dbReference>
<evidence type="ECO:0000256" key="6">
    <source>
        <dbReference type="ARBA" id="ARBA00023126"/>
    </source>
</evidence>
<evidence type="ECO:0000256" key="10">
    <source>
        <dbReference type="PIRSR" id="PIRSR000109-3"/>
    </source>
</evidence>
<evidence type="ECO:0000259" key="12">
    <source>
        <dbReference type="SMART" id="SM01350"/>
    </source>
</evidence>
<comment type="pathway">
    <text evidence="7 11">Carbohydrate degradation; pentose phosphate pathway; D-ribulose 5-phosphate from D-glucose 6-phosphate (oxidative stage): step 3/3.</text>
</comment>
<dbReference type="GO" id="GO:0019521">
    <property type="term" value="P:D-gluconate metabolic process"/>
    <property type="evidence" value="ECO:0007669"/>
    <property type="project" value="UniProtKB-KW"/>
</dbReference>
<dbReference type="InterPro" id="IPR006184">
    <property type="entry name" value="6PGdom_BS"/>
</dbReference>
<dbReference type="Gene3D" id="1.20.5.320">
    <property type="entry name" value="6-Phosphogluconate Dehydrogenase, domain 3"/>
    <property type="match status" value="1"/>
</dbReference>
<dbReference type="SUPFAM" id="SSF51735">
    <property type="entry name" value="NAD(P)-binding Rossmann-fold domains"/>
    <property type="match status" value="1"/>
</dbReference>
<evidence type="ECO:0000256" key="11">
    <source>
        <dbReference type="RuleBase" id="RU000485"/>
    </source>
</evidence>
<dbReference type="InterPro" id="IPR006114">
    <property type="entry name" value="6PGDH_C"/>
</dbReference>
<dbReference type="OrthoDB" id="9804542at2"/>
<dbReference type="Gene3D" id="1.10.1040.10">
    <property type="entry name" value="N-(1-d-carboxylethyl)-l-norvaline Dehydrogenase, domain 2"/>
    <property type="match status" value="1"/>
</dbReference>
<keyword evidence="14" id="KW-1185">Reference proteome</keyword>
<keyword evidence="3 7" id="KW-0521">NADP</keyword>
<dbReference type="PRINTS" id="PR00076">
    <property type="entry name" value="6PGDHDRGNASE"/>
</dbReference>
<dbReference type="UniPathway" id="UPA00115">
    <property type="reaction ID" value="UER00410"/>
</dbReference>
<feature type="binding site" evidence="10">
    <location>
        <begin position="73"/>
        <end position="75"/>
    </location>
    <ligand>
        <name>NADP(+)</name>
        <dbReference type="ChEBI" id="CHEBI:58349"/>
    </ligand>
</feature>
<dbReference type="NCBIfam" id="TIGR00873">
    <property type="entry name" value="gnd"/>
    <property type="match status" value="1"/>
</dbReference>
<evidence type="ECO:0000256" key="2">
    <source>
        <dbReference type="ARBA" id="ARBA00011738"/>
    </source>
</evidence>
<dbReference type="SMART" id="SM01350">
    <property type="entry name" value="6PGD"/>
    <property type="match status" value="1"/>
</dbReference>
<dbReference type="Pfam" id="PF03446">
    <property type="entry name" value="NAD_binding_2"/>
    <property type="match status" value="1"/>
</dbReference>
<feature type="active site" description="Proton acceptor" evidence="8">
    <location>
        <position position="181"/>
    </location>
</feature>
<feature type="active site" description="Proton donor" evidence="8">
    <location>
        <position position="188"/>
    </location>
</feature>
<evidence type="ECO:0000256" key="7">
    <source>
        <dbReference type="PIRNR" id="PIRNR000109"/>
    </source>
</evidence>
<protein>
    <recommendedName>
        <fullName evidence="7 11">6-phosphogluconate dehydrogenase, decarboxylating</fullName>
        <ecNumber evidence="7 11">1.1.1.44</ecNumber>
    </recommendedName>
</protein>
<comment type="catalytic activity">
    <reaction evidence="7 11">
        <text>6-phospho-D-gluconate + NADP(+) = D-ribulose 5-phosphate + CO2 + NADPH</text>
        <dbReference type="Rhea" id="RHEA:10116"/>
        <dbReference type="ChEBI" id="CHEBI:16526"/>
        <dbReference type="ChEBI" id="CHEBI:57783"/>
        <dbReference type="ChEBI" id="CHEBI:58121"/>
        <dbReference type="ChEBI" id="CHEBI:58349"/>
        <dbReference type="ChEBI" id="CHEBI:58759"/>
        <dbReference type="EC" id="1.1.1.44"/>
    </reaction>
</comment>
<dbReference type="InterPro" id="IPR036291">
    <property type="entry name" value="NAD(P)-bd_dom_sf"/>
</dbReference>
<evidence type="ECO:0000313" key="13">
    <source>
        <dbReference type="EMBL" id="SDW94041.1"/>
    </source>
</evidence>
<evidence type="ECO:0000313" key="14">
    <source>
        <dbReference type="Proteomes" id="UP000198828"/>
    </source>
</evidence>
<dbReference type="RefSeq" id="WP_093752337.1">
    <property type="nucleotide sequence ID" value="NZ_FNNG01000005.1"/>
</dbReference>
<feature type="binding site" description="in other chain" evidence="9">
    <location>
        <position position="101"/>
    </location>
    <ligand>
        <name>substrate</name>
        <note>ligand shared between dimeric partners</note>
    </ligand>
</feature>
<keyword evidence="5 11" id="KW-0311">Gluconate utilization</keyword>
<feature type="binding site" description="in other chain" evidence="9">
    <location>
        <position position="286"/>
    </location>
    <ligand>
        <name>substrate</name>
        <note>ligand shared between dimeric partners</note>
    </ligand>
</feature>
<dbReference type="EMBL" id="FNNG01000005">
    <property type="protein sequence ID" value="SDW94041.1"/>
    <property type="molecule type" value="Genomic_DNA"/>
</dbReference>
<dbReference type="PANTHER" id="PTHR11811">
    <property type="entry name" value="6-PHOSPHOGLUCONATE DEHYDROGENASE"/>
    <property type="match status" value="1"/>
</dbReference>
<dbReference type="SUPFAM" id="SSF48179">
    <property type="entry name" value="6-phosphogluconate dehydrogenase C-terminal domain-like"/>
    <property type="match status" value="1"/>
</dbReference>
<accession>A0A1H2XMC3</accession>
<dbReference type="PIRSF" id="PIRSF000109">
    <property type="entry name" value="6PGD"/>
    <property type="match status" value="1"/>
</dbReference>
<evidence type="ECO:0000256" key="9">
    <source>
        <dbReference type="PIRSR" id="PIRSR000109-2"/>
    </source>
</evidence>
<feature type="binding site" evidence="10">
    <location>
        <begin position="8"/>
        <end position="13"/>
    </location>
    <ligand>
        <name>NADP(+)</name>
        <dbReference type="ChEBI" id="CHEBI:58349"/>
    </ligand>
</feature>
<evidence type="ECO:0000256" key="8">
    <source>
        <dbReference type="PIRSR" id="PIRSR000109-1"/>
    </source>
</evidence>
<feature type="binding site" description="in other chain" evidence="9">
    <location>
        <position position="259"/>
    </location>
    <ligand>
        <name>substrate</name>
        <note>ligand shared between dimeric partners</note>
    </ligand>
</feature>
<feature type="binding site" description="in other chain" evidence="9">
    <location>
        <position position="189"/>
    </location>
    <ligand>
        <name>substrate</name>
        <note>ligand shared between dimeric partners</note>
    </ligand>
</feature>
<dbReference type="Proteomes" id="UP000198828">
    <property type="component" value="Unassembled WGS sequence"/>
</dbReference>
<dbReference type="FunFam" id="1.20.5.320:FF:000001">
    <property type="entry name" value="6-phosphogluconate dehydrogenase, decarboxylating"/>
    <property type="match status" value="1"/>
</dbReference>
<evidence type="ECO:0000256" key="5">
    <source>
        <dbReference type="ARBA" id="ARBA00023064"/>
    </source>
</evidence>
<feature type="binding site" evidence="10">
    <location>
        <begin position="31"/>
        <end position="33"/>
    </location>
    <ligand>
        <name>NADP(+)</name>
        <dbReference type="ChEBI" id="CHEBI:58349"/>
    </ligand>
</feature>
<feature type="binding site" evidence="9">
    <location>
        <position position="450"/>
    </location>
    <ligand>
        <name>substrate</name>
        <note>ligand shared between dimeric partners</note>
    </ligand>
</feature>
<dbReference type="AlphaFoldDB" id="A0A1H2XMC3"/>
<comment type="subunit">
    <text evidence="2 7">Homodimer.</text>
</comment>
<organism evidence="13 14">
    <name type="scientific">Tepidimicrobium xylanilyticum</name>
    <dbReference type="NCBI Taxonomy" id="1123352"/>
    <lineage>
        <taxon>Bacteria</taxon>
        <taxon>Bacillati</taxon>
        <taxon>Bacillota</taxon>
        <taxon>Tissierellia</taxon>
        <taxon>Tissierellales</taxon>
        <taxon>Tepidimicrobiaceae</taxon>
        <taxon>Tepidimicrobium</taxon>
    </lineage>
</organism>
<sequence>MTDIGLIGLGVMGKNIALNIANKGYSVSVYNKTSQKTKNFVNNEAKGKDIHAYYDIESFIGSLSKPRKILLMVKAGEPVDNMIKKLLPHLDKGDLIMDGGNTYYPDTTRRINELKETGILYLGMGISGGESGALNGPSLMPGGSREAYDLVEDILLKIAAQTEAGSCCTYIGNGSAGHFVKMLHNGIEYGMMQGIAEVYDILRKVLKLSAKEIGDVFEKWNGGELNSFLMEISYKIMRHMDEETGKPTVEIILDKAGQKGTGKWTVQTALDSGIPAPSLSAAVEGRILSYFKEDRTNLSRKIIKKHVETKYDKEKIIKDLENSLLFSNLILFSQGLWIMAEISKINDFDINISEVLKIWKGGCIIRAKMLDFLREIIDEDKQNANLLNNEKTLKFLMDKLDSVKNITNIAKDFYIPALVHNTALDYFFSMVEENLPANLIQAQRDFFGAHTYMRIDKDGVFHTIWE</sequence>
<comment type="similarity">
    <text evidence="1 7 11">Belongs to the 6-phosphogluconate dehydrogenase family.</text>
</comment>